<reference evidence="8" key="1">
    <citation type="journal article" date="2023" name="Plant J.">
        <title>The genome of the king protea, Protea cynaroides.</title>
        <authorList>
            <person name="Chang J."/>
            <person name="Duong T.A."/>
            <person name="Schoeman C."/>
            <person name="Ma X."/>
            <person name="Roodt D."/>
            <person name="Barker N."/>
            <person name="Li Z."/>
            <person name="Van de Peer Y."/>
            <person name="Mizrachi E."/>
        </authorList>
    </citation>
    <scope>NUCLEOTIDE SEQUENCE</scope>
    <source>
        <tissue evidence="8">Young leaves</tissue>
    </source>
</reference>
<comment type="caution">
    <text evidence="8">The sequence shown here is derived from an EMBL/GenBank/DDBJ whole genome shotgun (WGS) entry which is preliminary data.</text>
</comment>
<dbReference type="EMBL" id="JAMYWD010000010">
    <property type="protein sequence ID" value="KAJ4958321.1"/>
    <property type="molecule type" value="Genomic_DNA"/>
</dbReference>
<dbReference type="InterPro" id="IPR032881">
    <property type="entry name" value="Oberon-like_PHD"/>
</dbReference>
<feature type="domain" description="Fibronectin type-III" evidence="7">
    <location>
        <begin position="348"/>
        <end position="444"/>
    </location>
</feature>
<evidence type="ECO:0000313" key="8">
    <source>
        <dbReference type="EMBL" id="KAJ4958321.1"/>
    </source>
</evidence>
<dbReference type="CDD" id="cd00063">
    <property type="entry name" value="FN3"/>
    <property type="match status" value="1"/>
</dbReference>
<evidence type="ECO:0000256" key="4">
    <source>
        <dbReference type="ARBA" id="ARBA00022833"/>
    </source>
</evidence>
<keyword evidence="5" id="KW-0539">Nucleus</keyword>
<sequence>MDSSFTGYVLDPSKCSKLSMEEKRELVYEISKSSDDGAPEMLQSWSRRELLQILCAEMGKERKYTGLTKFKLIEQLLRIVSENKSGKQVHGGELVPYSAPTNTQSSSKRQRKTDHPSRLPIATDNMITIYDDGDHGNVVYCKNSACKATIQRQNAFCKRCSCCICYNYDDNKDPSLWLVCSSDPPYQGDSCGLSCHLDCALKHAKAGIAKVGQRGKLDGSFHCVFCGKVNDLLGCWRKQLMIAKDTRRVDILCYRISLCQKLLSGTEKYQKLQEIVAMAAKKLEADVGTLTSVNYPVKKARGIVNRLPSGQEVQKLCTSAMELLDAMISGAVLLPPPKPEIQESHVTSPTLIRFENVCPTSLIVVFGSEDASSQVLVGYNMWHRKADDLDYLAEPTCTLFSPNSMFSMLDLSPATEYVFKVVSFCGKGELGMSEARITTSTADRISKSLVVERNQSPATNSSGVSDPSSEADESNNIIVDKNEKHEPPGCFSSCVKKELIVSEKLSDDTGKVIFNSQNANSGSGQEETLGDSVSVLDEEHAMMEVVPPSNLTNQMESHRNSDVLKPDNKHSSKDQLVEDLSTDKGLNTLIRRELEIVPSEHGFEAVLPITPCKMEIGKDGPGRSGRPKPCSEELDNGSGKGEEPQAGSSSKKRSGGRWDEGCDGDGSFDGVYEYCVKLIRWLECHGHIEKNFRVKFLTWYSLRATPQERKIVKVYVDTLSDDPACLAGQLVDTFTECISSKRPPAMPTGFCMKLWH</sequence>
<dbReference type="InterPro" id="IPR056990">
    <property type="entry name" value="VIN3-like_C"/>
</dbReference>
<dbReference type="PANTHER" id="PTHR46286:SF2">
    <property type="entry name" value="VIN3-LIKE PROTEIN 2"/>
    <property type="match status" value="1"/>
</dbReference>
<dbReference type="InterPro" id="IPR058585">
    <property type="entry name" value="Fn3_VIN3"/>
</dbReference>
<organism evidence="8 9">
    <name type="scientific">Protea cynaroides</name>
    <dbReference type="NCBI Taxonomy" id="273540"/>
    <lineage>
        <taxon>Eukaryota</taxon>
        <taxon>Viridiplantae</taxon>
        <taxon>Streptophyta</taxon>
        <taxon>Embryophyta</taxon>
        <taxon>Tracheophyta</taxon>
        <taxon>Spermatophyta</taxon>
        <taxon>Magnoliopsida</taxon>
        <taxon>Proteales</taxon>
        <taxon>Proteaceae</taxon>
        <taxon>Protea</taxon>
    </lineage>
</organism>
<evidence type="ECO:0000259" key="7">
    <source>
        <dbReference type="PROSITE" id="PS50853"/>
    </source>
</evidence>
<keyword evidence="2" id="KW-0479">Metal-binding</keyword>
<dbReference type="InterPro" id="IPR036116">
    <property type="entry name" value="FN3_sf"/>
</dbReference>
<dbReference type="GO" id="GO:0008270">
    <property type="term" value="F:zinc ion binding"/>
    <property type="evidence" value="ECO:0007669"/>
    <property type="project" value="UniProtKB-KW"/>
</dbReference>
<name>A0A9Q0K047_9MAGN</name>
<dbReference type="GO" id="GO:0005634">
    <property type="term" value="C:nucleus"/>
    <property type="evidence" value="ECO:0007669"/>
    <property type="project" value="UniProtKB-SubCell"/>
</dbReference>
<dbReference type="SUPFAM" id="SSF49265">
    <property type="entry name" value="Fibronectin type III"/>
    <property type="match status" value="1"/>
</dbReference>
<feature type="region of interest" description="Disordered" evidence="6">
    <location>
        <begin position="448"/>
        <end position="473"/>
    </location>
</feature>
<keyword evidence="3" id="KW-0863">Zinc-finger</keyword>
<dbReference type="Pfam" id="PF23376">
    <property type="entry name" value="Fn3_VIN3"/>
    <property type="match status" value="1"/>
</dbReference>
<dbReference type="AlphaFoldDB" id="A0A9Q0K047"/>
<gene>
    <name evidence="8" type="ORF">NE237_025432</name>
</gene>
<evidence type="ECO:0000256" key="5">
    <source>
        <dbReference type="ARBA" id="ARBA00023242"/>
    </source>
</evidence>
<evidence type="ECO:0000256" key="3">
    <source>
        <dbReference type="ARBA" id="ARBA00022771"/>
    </source>
</evidence>
<feature type="compositionally biased region" description="Basic and acidic residues" evidence="6">
    <location>
        <begin position="556"/>
        <end position="576"/>
    </location>
</feature>
<comment type="subcellular location">
    <subcellularLocation>
        <location evidence="1">Nucleus</location>
    </subcellularLocation>
</comment>
<dbReference type="InterPro" id="IPR013783">
    <property type="entry name" value="Ig-like_fold"/>
</dbReference>
<keyword evidence="4" id="KW-0862">Zinc</keyword>
<dbReference type="CDD" id="cd15521">
    <property type="entry name" value="PHD_VIN3_plant"/>
    <property type="match status" value="1"/>
</dbReference>
<protein>
    <recommendedName>
        <fullName evidence="7">Fibronectin type-III domain-containing protein</fullName>
    </recommendedName>
</protein>
<feature type="region of interest" description="Disordered" evidence="6">
    <location>
        <begin position="550"/>
        <end position="579"/>
    </location>
</feature>
<dbReference type="GO" id="GO:0040029">
    <property type="term" value="P:epigenetic regulation of gene expression"/>
    <property type="evidence" value="ECO:0007669"/>
    <property type="project" value="InterPro"/>
</dbReference>
<evidence type="ECO:0000256" key="1">
    <source>
        <dbReference type="ARBA" id="ARBA00004123"/>
    </source>
</evidence>
<feature type="region of interest" description="Disordered" evidence="6">
    <location>
        <begin position="88"/>
        <end position="118"/>
    </location>
</feature>
<dbReference type="InterPro" id="IPR044514">
    <property type="entry name" value="VIN3-like"/>
</dbReference>
<evidence type="ECO:0000256" key="2">
    <source>
        <dbReference type="ARBA" id="ARBA00022723"/>
    </source>
</evidence>
<dbReference type="Pfam" id="PF07227">
    <property type="entry name" value="PHD_Oberon"/>
    <property type="match status" value="1"/>
</dbReference>
<dbReference type="Pfam" id="PF23380">
    <property type="entry name" value="VIN3_C"/>
    <property type="match status" value="1"/>
</dbReference>
<feature type="region of interest" description="Disordered" evidence="6">
    <location>
        <begin position="614"/>
        <end position="659"/>
    </location>
</feature>
<dbReference type="Proteomes" id="UP001141806">
    <property type="component" value="Unassembled WGS sequence"/>
</dbReference>
<dbReference type="PANTHER" id="PTHR46286">
    <property type="entry name" value="VIN3-LIKE PROTEIN 2-RELATED"/>
    <property type="match status" value="1"/>
</dbReference>
<dbReference type="Gene3D" id="2.60.40.10">
    <property type="entry name" value="Immunoglobulins"/>
    <property type="match status" value="1"/>
</dbReference>
<proteinExistence type="predicted"/>
<accession>A0A9Q0K047</accession>
<dbReference type="GO" id="GO:0010048">
    <property type="term" value="P:vernalization response"/>
    <property type="evidence" value="ECO:0007669"/>
    <property type="project" value="InterPro"/>
</dbReference>
<dbReference type="PROSITE" id="PS50853">
    <property type="entry name" value="FN3"/>
    <property type="match status" value="1"/>
</dbReference>
<feature type="compositionally biased region" description="Polar residues" evidence="6">
    <location>
        <begin position="453"/>
        <end position="468"/>
    </location>
</feature>
<dbReference type="OrthoDB" id="600557at2759"/>
<keyword evidence="9" id="KW-1185">Reference proteome</keyword>
<evidence type="ECO:0000313" key="9">
    <source>
        <dbReference type="Proteomes" id="UP001141806"/>
    </source>
</evidence>
<dbReference type="InterPro" id="IPR003961">
    <property type="entry name" value="FN3_dom"/>
</dbReference>
<evidence type="ECO:0000256" key="6">
    <source>
        <dbReference type="SAM" id="MobiDB-lite"/>
    </source>
</evidence>